<keyword evidence="16" id="KW-0234">DNA repair</keyword>
<evidence type="ECO:0000256" key="7">
    <source>
        <dbReference type="ARBA" id="ARBA00022723"/>
    </source>
</evidence>
<dbReference type="InterPro" id="IPR012310">
    <property type="entry name" value="DNA_ligase_ATP-dep_cent"/>
</dbReference>
<dbReference type="CDD" id="cd07971">
    <property type="entry name" value="OBF_DNA_ligase_LigD"/>
    <property type="match status" value="1"/>
</dbReference>
<dbReference type="GO" id="GO:0006310">
    <property type="term" value="P:DNA recombination"/>
    <property type="evidence" value="ECO:0007669"/>
    <property type="project" value="UniProtKB-KW"/>
</dbReference>
<dbReference type="GO" id="GO:0006281">
    <property type="term" value="P:DNA repair"/>
    <property type="evidence" value="ECO:0007669"/>
    <property type="project" value="UniProtKB-KW"/>
</dbReference>
<keyword evidence="13" id="KW-0239">DNA-directed DNA polymerase</keyword>
<keyword evidence="26" id="KW-1185">Reference proteome</keyword>
<evidence type="ECO:0000256" key="14">
    <source>
        <dbReference type="ARBA" id="ARBA00023125"/>
    </source>
</evidence>
<dbReference type="Gene3D" id="3.90.920.10">
    <property type="entry name" value="DNA primase, PRIM domain"/>
    <property type="match status" value="1"/>
</dbReference>
<evidence type="ECO:0000256" key="5">
    <source>
        <dbReference type="ARBA" id="ARBA00022695"/>
    </source>
</evidence>
<dbReference type="Proteomes" id="UP000191040">
    <property type="component" value="Chromosome I"/>
</dbReference>
<dbReference type="InterPro" id="IPR012309">
    <property type="entry name" value="DNA_ligase_ATP-dep_C"/>
</dbReference>
<evidence type="ECO:0000256" key="12">
    <source>
        <dbReference type="ARBA" id="ARBA00022840"/>
    </source>
</evidence>
<evidence type="ECO:0000256" key="8">
    <source>
        <dbReference type="ARBA" id="ARBA00022741"/>
    </source>
</evidence>
<feature type="region of interest" description="Disordered" evidence="23">
    <location>
        <begin position="450"/>
        <end position="476"/>
    </location>
</feature>
<dbReference type="NCBIfam" id="TIGR02778">
    <property type="entry name" value="ligD_pol"/>
    <property type="match status" value="1"/>
</dbReference>
<evidence type="ECO:0000256" key="17">
    <source>
        <dbReference type="ARBA" id="ARBA00023211"/>
    </source>
</evidence>
<dbReference type="GO" id="GO:0005524">
    <property type="term" value="F:ATP binding"/>
    <property type="evidence" value="ECO:0007669"/>
    <property type="project" value="UniProtKB-KW"/>
</dbReference>
<keyword evidence="17" id="KW-0464">Manganese</keyword>
<keyword evidence="18" id="KW-0511">Multifunctional enzyme</keyword>
<dbReference type="NCBIfam" id="TIGR02777">
    <property type="entry name" value="LigD_PE_dom"/>
    <property type="match status" value="1"/>
</dbReference>
<dbReference type="EMBL" id="LT796768">
    <property type="protein sequence ID" value="SKB06638.1"/>
    <property type="molecule type" value="Genomic_DNA"/>
</dbReference>
<dbReference type="GO" id="GO:0004527">
    <property type="term" value="F:exonuclease activity"/>
    <property type="evidence" value="ECO:0007669"/>
    <property type="project" value="UniProtKB-KW"/>
</dbReference>
<gene>
    <name evidence="25" type="ORF">SAMN06295964_1399</name>
</gene>
<evidence type="ECO:0000256" key="4">
    <source>
        <dbReference type="ARBA" id="ARBA00022679"/>
    </source>
</evidence>
<dbReference type="InterPro" id="IPR014145">
    <property type="entry name" value="LigD_pol_dom"/>
</dbReference>
<dbReference type="CDD" id="cd07906">
    <property type="entry name" value="Adenylation_DNA_ligase_LigD_LigC"/>
    <property type="match status" value="1"/>
</dbReference>
<evidence type="ECO:0000313" key="26">
    <source>
        <dbReference type="Proteomes" id="UP000191040"/>
    </source>
</evidence>
<keyword evidence="12" id="KW-0067">ATP-binding</keyword>
<evidence type="ECO:0000256" key="13">
    <source>
        <dbReference type="ARBA" id="ARBA00022932"/>
    </source>
</evidence>
<keyword evidence="11" id="KW-0269">Exonuclease</keyword>
<dbReference type="InterPro" id="IPR014146">
    <property type="entry name" value="LigD_ligase_dom"/>
</dbReference>
<feature type="domain" description="ATP-dependent DNA ligase family profile" evidence="24">
    <location>
        <begin position="581"/>
        <end position="682"/>
    </location>
</feature>
<evidence type="ECO:0000256" key="16">
    <source>
        <dbReference type="ARBA" id="ARBA00023204"/>
    </source>
</evidence>
<dbReference type="InterPro" id="IPR052171">
    <property type="entry name" value="NHEJ_LigD"/>
</dbReference>
<dbReference type="Gene3D" id="3.30.1490.70">
    <property type="match status" value="1"/>
</dbReference>
<evidence type="ECO:0000256" key="21">
    <source>
        <dbReference type="ARBA" id="ARBA00049981"/>
    </source>
</evidence>
<dbReference type="NCBIfam" id="TIGR02779">
    <property type="entry name" value="NHEJ_ligase_lig"/>
    <property type="match status" value="1"/>
</dbReference>
<evidence type="ECO:0000256" key="22">
    <source>
        <dbReference type="ARBA" id="ARBA00049990"/>
    </source>
</evidence>
<dbReference type="Pfam" id="PF04679">
    <property type="entry name" value="DNA_ligase_A_C"/>
    <property type="match status" value="1"/>
</dbReference>
<evidence type="ECO:0000256" key="2">
    <source>
        <dbReference type="ARBA" id="ARBA00012727"/>
    </source>
</evidence>
<keyword evidence="9" id="KW-0227">DNA damage</keyword>
<reference evidence="26" key="1">
    <citation type="submission" date="2017-02" db="EMBL/GenBank/DDBJ databases">
        <authorList>
            <person name="Varghese N."/>
            <person name="Submissions S."/>
        </authorList>
    </citation>
    <scope>NUCLEOTIDE SEQUENCE [LARGE SCALE GENOMIC DNA]</scope>
    <source>
        <strain evidence="26">9H-4</strain>
    </source>
</reference>
<comment type="catalytic activity">
    <reaction evidence="20">
        <text>ATP + (deoxyribonucleotide)n-3'-hydroxyl + 5'-phospho-(deoxyribonucleotide)m = (deoxyribonucleotide)n+m + AMP + diphosphate.</text>
        <dbReference type="EC" id="6.5.1.1"/>
    </reaction>
</comment>
<name>A0A1T4YYJ0_9ACTN</name>
<accession>A0A1T4YYJ0</accession>
<dbReference type="InterPro" id="IPR012340">
    <property type="entry name" value="NA-bd_OB-fold"/>
</dbReference>
<keyword evidence="15" id="KW-0233">DNA recombination</keyword>
<organism evidence="25 26">
    <name type="scientific">Aeromicrobium choanae</name>
    <dbReference type="NCBI Taxonomy" id="1736691"/>
    <lineage>
        <taxon>Bacteria</taxon>
        <taxon>Bacillati</taxon>
        <taxon>Actinomycetota</taxon>
        <taxon>Actinomycetes</taxon>
        <taxon>Propionibacteriales</taxon>
        <taxon>Nocardioidaceae</taxon>
        <taxon>Aeromicrobium</taxon>
    </lineage>
</organism>
<dbReference type="SUPFAM" id="SSF56091">
    <property type="entry name" value="DNA ligase/mRNA capping enzyme, catalytic domain"/>
    <property type="match status" value="1"/>
</dbReference>
<keyword evidence="4" id="KW-0808">Transferase</keyword>
<dbReference type="PROSITE" id="PS50160">
    <property type="entry name" value="DNA_LIGASE_A3"/>
    <property type="match status" value="1"/>
</dbReference>
<dbReference type="InterPro" id="IPR014144">
    <property type="entry name" value="LigD_PE_domain"/>
</dbReference>
<dbReference type="Gene3D" id="3.30.470.30">
    <property type="entry name" value="DNA ligase/mRNA capping enzyme"/>
    <property type="match status" value="1"/>
</dbReference>
<dbReference type="Gene3D" id="2.40.50.140">
    <property type="entry name" value="Nucleic acid-binding proteins"/>
    <property type="match status" value="1"/>
</dbReference>
<dbReference type="Pfam" id="PF13298">
    <property type="entry name" value="LigD_N"/>
    <property type="match status" value="1"/>
</dbReference>
<proteinExistence type="inferred from homology"/>
<protein>
    <recommendedName>
        <fullName evidence="2">DNA ligase (ATP)</fullName>
        <ecNumber evidence="2">6.5.1.1</ecNumber>
    </recommendedName>
    <alternativeName>
        <fullName evidence="19">NHEJ DNA polymerase</fullName>
    </alternativeName>
</protein>
<evidence type="ECO:0000256" key="20">
    <source>
        <dbReference type="ARBA" id="ARBA00034003"/>
    </source>
</evidence>
<dbReference type="PANTHER" id="PTHR42705:SF2">
    <property type="entry name" value="BIFUNCTIONAL NON-HOMOLOGOUS END JOINING PROTEIN LIGD"/>
    <property type="match status" value="1"/>
</dbReference>
<evidence type="ECO:0000256" key="15">
    <source>
        <dbReference type="ARBA" id="ARBA00023172"/>
    </source>
</evidence>
<keyword evidence="14" id="KW-0238">DNA-binding</keyword>
<keyword evidence="5" id="KW-0548">Nucleotidyltransferase</keyword>
<dbReference type="CDD" id="cd04863">
    <property type="entry name" value="MtLigD_Pol_like"/>
    <property type="match status" value="1"/>
</dbReference>
<keyword evidence="8" id="KW-0547">Nucleotide-binding</keyword>
<evidence type="ECO:0000259" key="24">
    <source>
        <dbReference type="PROSITE" id="PS50160"/>
    </source>
</evidence>
<keyword evidence="10" id="KW-0378">Hydrolase</keyword>
<evidence type="ECO:0000313" key="25">
    <source>
        <dbReference type="EMBL" id="SKB06638.1"/>
    </source>
</evidence>
<dbReference type="GO" id="GO:0003910">
    <property type="term" value="F:DNA ligase (ATP) activity"/>
    <property type="evidence" value="ECO:0007669"/>
    <property type="project" value="UniProtKB-EC"/>
</dbReference>
<dbReference type="SUPFAM" id="SSF50249">
    <property type="entry name" value="Nucleic acid-binding proteins"/>
    <property type="match status" value="1"/>
</dbReference>
<keyword evidence="3 25" id="KW-0436">Ligase</keyword>
<dbReference type="STRING" id="1736691.SAMN06295964_1399"/>
<evidence type="ECO:0000256" key="23">
    <source>
        <dbReference type="SAM" id="MobiDB-lite"/>
    </source>
</evidence>
<sequence>MAGPPTQTVSVDGRLLRLTNSDKIMYPASGTTKAEVIAYYAQVAPWLLPHLAGRTVTRKRWVNGTGPDAEVFFEKNLPDSAPDWIRRVTIKHRSRTNVYPVFESVADLAWAGQVAALELHVPQWRVDATGVALNPDRLVIDLDPGPGTGLPECAEVAHAARALLADVGLECIPVTSGSKGIHLYAQLDGTHDSDYVNAFAKQVAQALEASMPELVVSDMSKAKRRGRVLVDWSQNNGNKTTISPYSLRGREEPTVAVPRDWDEVDADLRHLTIDEVPARLAERGDPMAALAAPVADRLATYRSMRDANRTPEPVPDSVVRGRDGDPTFVIQEHHARRLHWDFRLERDGVLVSWALPKGVPDSTTGNHLAVQTEDHPLEYATFAGTIPKGEYGAGEVTIWDHGHYDLEKWNDHEVIATLHGTREGGLGGPKRLALIKTGENWLIHLMKEQSPHAAAKEPAPAKESTAKRTRKKPASARAGFVPPMLAVLAGGRDASGDSWAYELKWDGIRCVAVVSGEQVRLYSRNHNDVSASYPELVEELAGLGLDVVLDGEIVALDEKGIPSFGRLQQRMGVTKAGDLDRLRRTVPVQLMLFDVLERDGASLRDLTYDERREALDDLGIGTGLVHVPPAHGGTLDEAVALSRSHKLEGVVAKRRSSTYDPGSRSTDWLKIKNQDTQEIVIGGWRPSSGGRGIGSLLVGVPVEGGLKYLGRVGTGYSNAERLKLRSLLDPLERATSPFVDDVETAASRDATWTTPKLVGEVVYGDWSPAGHLRHASWRGLRPDKDAADVVLETSAEVRLTPP</sequence>
<evidence type="ECO:0000256" key="3">
    <source>
        <dbReference type="ARBA" id="ARBA00022598"/>
    </source>
</evidence>
<dbReference type="InterPro" id="IPR016059">
    <property type="entry name" value="DNA_ligase_ATP-dep_CS"/>
</dbReference>
<dbReference type="EC" id="6.5.1.1" evidence="2"/>
<evidence type="ECO:0000256" key="1">
    <source>
        <dbReference type="ARBA" id="ARBA00001936"/>
    </source>
</evidence>
<dbReference type="GO" id="GO:0003677">
    <property type="term" value="F:DNA binding"/>
    <property type="evidence" value="ECO:0007669"/>
    <property type="project" value="UniProtKB-KW"/>
</dbReference>
<dbReference type="Pfam" id="PF01068">
    <property type="entry name" value="DNA_ligase_A_M"/>
    <property type="match status" value="1"/>
</dbReference>
<comment type="similarity">
    <text evidence="21">In the C-terminal section; belongs to the ATP-dependent DNA ligase family.</text>
</comment>
<dbReference type="GO" id="GO:0003887">
    <property type="term" value="F:DNA-directed DNA polymerase activity"/>
    <property type="evidence" value="ECO:0007669"/>
    <property type="project" value="UniProtKB-KW"/>
</dbReference>
<comment type="similarity">
    <text evidence="22">In the N-terminal section; belongs to the LigD polymerase family.</text>
</comment>
<dbReference type="AlphaFoldDB" id="A0A1T4YYJ0"/>
<dbReference type="NCBIfam" id="NF007210">
    <property type="entry name" value="PRK09632.1"/>
    <property type="match status" value="1"/>
</dbReference>
<evidence type="ECO:0000256" key="11">
    <source>
        <dbReference type="ARBA" id="ARBA00022839"/>
    </source>
</evidence>
<evidence type="ECO:0000256" key="18">
    <source>
        <dbReference type="ARBA" id="ARBA00023268"/>
    </source>
</evidence>
<evidence type="ECO:0000256" key="19">
    <source>
        <dbReference type="ARBA" id="ARBA00029943"/>
    </source>
</evidence>
<evidence type="ECO:0000256" key="9">
    <source>
        <dbReference type="ARBA" id="ARBA00022763"/>
    </source>
</evidence>
<evidence type="ECO:0000256" key="6">
    <source>
        <dbReference type="ARBA" id="ARBA00022722"/>
    </source>
</evidence>
<dbReference type="PROSITE" id="PS00697">
    <property type="entry name" value="DNA_LIGASE_A1"/>
    <property type="match status" value="1"/>
</dbReference>
<comment type="cofactor">
    <cofactor evidence="1">
        <name>Mn(2+)</name>
        <dbReference type="ChEBI" id="CHEBI:29035"/>
    </cofactor>
</comment>
<keyword evidence="7" id="KW-0479">Metal-binding</keyword>
<dbReference type="Pfam" id="PF21686">
    <property type="entry name" value="LigD_Prim-Pol"/>
    <property type="match status" value="1"/>
</dbReference>
<dbReference type="PANTHER" id="PTHR42705">
    <property type="entry name" value="BIFUNCTIONAL NON-HOMOLOGOUS END JOINING PROTEIN LIGD"/>
    <property type="match status" value="1"/>
</dbReference>
<dbReference type="OrthoDB" id="9802472at2"/>
<keyword evidence="6" id="KW-0540">Nuclease</keyword>
<dbReference type="GO" id="GO:0046872">
    <property type="term" value="F:metal ion binding"/>
    <property type="evidence" value="ECO:0007669"/>
    <property type="project" value="UniProtKB-KW"/>
</dbReference>
<evidence type="ECO:0000256" key="10">
    <source>
        <dbReference type="ARBA" id="ARBA00022801"/>
    </source>
</evidence>
<dbReference type="RefSeq" id="WP_078699490.1">
    <property type="nucleotide sequence ID" value="NZ_LT796768.1"/>
</dbReference>
<dbReference type="InterPro" id="IPR033649">
    <property type="entry name" value="MtLigD_Pol-like"/>
</dbReference>